<proteinExistence type="predicted"/>
<organism evidence="3 4">
    <name type="scientific">Ruegeria marina</name>
    <dbReference type="NCBI Taxonomy" id="639004"/>
    <lineage>
        <taxon>Bacteria</taxon>
        <taxon>Pseudomonadati</taxon>
        <taxon>Pseudomonadota</taxon>
        <taxon>Alphaproteobacteria</taxon>
        <taxon>Rhodobacterales</taxon>
        <taxon>Roseobacteraceae</taxon>
        <taxon>Ruegeria</taxon>
    </lineage>
</organism>
<dbReference type="PANTHER" id="PTHR37951:SF1">
    <property type="entry name" value="TYPE VI SECRETION SYSTEM COMPONENT TSSA1"/>
    <property type="match status" value="1"/>
</dbReference>
<feature type="domain" description="ImpA N-terminal" evidence="2">
    <location>
        <begin position="12"/>
        <end position="136"/>
    </location>
</feature>
<dbReference type="Pfam" id="PF06812">
    <property type="entry name" value="ImpA_N"/>
    <property type="match status" value="1"/>
</dbReference>
<evidence type="ECO:0000256" key="1">
    <source>
        <dbReference type="SAM" id="MobiDB-lite"/>
    </source>
</evidence>
<dbReference type="InterPro" id="IPR017740">
    <property type="entry name" value="TssA-like"/>
</dbReference>
<dbReference type="PANTHER" id="PTHR37951">
    <property type="entry name" value="CYTOPLASMIC PROTEIN-RELATED"/>
    <property type="match status" value="1"/>
</dbReference>
<evidence type="ECO:0000259" key="2">
    <source>
        <dbReference type="Pfam" id="PF06812"/>
    </source>
</evidence>
<feature type="region of interest" description="Disordered" evidence="1">
    <location>
        <begin position="283"/>
        <end position="312"/>
    </location>
</feature>
<dbReference type="STRING" id="639004.SAMN04488239_11944"/>
<reference evidence="4" key="1">
    <citation type="submission" date="2016-10" db="EMBL/GenBank/DDBJ databases">
        <authorList>
            <person name="Varghese N."/>
            <person name="Submissions S."/>
        </authorList>
    </citation>
    <scope>NUCLEOTIDE SEQUENCE [LARGE SCALE GENOMIC DNA]</scope>
    <source>
        <strain evidence="4">CGMCC 1.9108</strain>
    </source>
</reference>
<sequence length="379" mass="39878">MDFGALLAGPEGENPAGIELRNEPAFHAIERLLQPAARSERLNPDGSVNESASQVDWQDVWDQVIELAGQGRDLRLSVIATRAAANLDGFGGLAQGFDMLAETIRQHWDALHPALRDRDDLKAAALPRLNALRQLENDDNGLLGDLKFNIVLNPRGIGPVTGRELSEGLLSDFDVLNRAASGLSQAEKDAIVAAHGARRNRVTAAVRALAAEDAERAAELVADLSAALAGISAISAALGEKANGAGDLGFALPELADFLERSKAAINAGIAHAAGNDVAPVQEAGAEPAPAPTSTGGAPAPRATSGVPGSISSRADVEKSLDAIIGFYERTEPSSPIPHLARRLRRMVAMDFVQLMEEVAPSGLKEFRMVAGMEEPKKK</sequence>
<evidence type="ECO:0000313" key="4">
    <source>
        <dbReference type="Proteomes" id="UP000199628"/>
    </source>
</evidence>
<dbReference type="AlphaFoldDB" id="A0A1G7CW87"/>
<evidence type="ECO:0000313" key="3">
    <source>
        <dbReference type="EMBL" id="SDE43602.1"/>
    </source>
</evidence>
<dbReference type="Proteomes" id="UP000199628">
    <property type="component" value="Unassembled WGS sequence"/>
</dbReference>
<keyword evidence="4" id="KW-1185">Reference proteome</keyword>
<dbReference type="InterPro" id="IPR010657">
    <property type="entry name" value="ImpA_N"/>
</dbReference>
<dbReference type="EMBL" id="FMZV01000019">
    <property type="protein sequence ID" value="SDE43602.1"/>
    <property type="molecule type" value="Genomic_DNA"/>
</dbReference>
<feature type="compositionally biased region" description="Low complexity" evidence="1">
    <location>
        <begin position="284"/>
        <end position="304"/>
    </location>
</feature>
<dbReference type="OrthoDB" id="9771118at2"/>
<name>A0A1G7CW87_9RHOB</name>
<gene>
    <name evidence="3" type="ORF">SAMN04488239_11944</name>
</gene>
<accession>A0A1G7CW87</accession>
<dbReference type="RefSeq" id="WP_093036455.1">
    <property type="nucleotide sequence ID" value="NZ_FMZV01000019.1"/>
</dbReference>
<protein>
    <submittedName>
        <fullName evidence="3">Type VI secretion system protein ImpA</fullName>
    </submittedName>
</protein>